<dbReference type="AlphaFoldDB" id="A0A1H3XVX7"/>
<evidence type="ECO:0000313" key="9">
    <source>
        <dbReference type="EMBL" id="SEA03617.1"/>
    </source>
</evidence>
<keyword evidence="3" id="KW-0479">Metal-binding</keyword>
<dbReference type="InterPro" id="IPR004392">
    <property type="entry name" value="Hyd_mat_HypB"/>
</dbReference>
<gene>
    <name evidence="9" type="ORF">SAMN05660648_01705</name>
</gene>
<dbReference type="GO" id="GO:0008270">
    <property type="term" value="F:zinc ion binding"/>
    <property type="evidence" value="ECO:0007669"/>
    <property type="project" value="TreeGrafter"/>
</dbReference>
<dbReference type="PIRSF" id="PIRSF005624">
    <property type="entry name" value="Ni-bind_GTPase"/>
    <property type="match status" value="1"/>
</dbReference>
<keyword evidence="7" id="KW-0342">GTP-binding</keyword>
<dbReference type="Gene3D" id="3.40.50.300">
    <property type="entry name" value="P-loop containing nucleotide triphosphate hydrolases"/>
    <property type="match status" value="1"/>
</dbReference>
<evidence type="ECO:0000313" key="10">
    <source>
        <dbReference type="Proteomes" id="UP000183469"/>
    </source>
</evidence>
<reference evidence="9 10" key="1">
    <citation type="submission" date="2016-10" db="EMBL/GenBank/DDBJ databases">
        <authorList>
            <person name="de Groot N.N."/>
        </authorList>
    </citation>
    <scope>NUCLEOTIDE SEQUENCE [LARGE SCALE GENOMIC DNA]</scope>
    <source>
        <strain evidence="9 10">DSM 2872</strain>
    </source>
</reference>
<dbReference type="Pfam" id="PF02492">
    <property type="entry name" value="cobW"/>
    <property type="match status" value="1"/>
</dbReference>
<evidence type="ECO:0000256" key="4">
    <source>
        <dbReference type="ARBA" id="ARBA00022741"/>
    </source>
</evidence>
<name>A0A1H3XVX7_SELRU</name>
<keyword evidence="5" id="KW-0378">Hydrolase</keyword>
<evidence type="ECO:0000256" key="3">
    <source>
        <dbReference type="ARBA" id="ARBA00022723"/>
    </source>
</evidence>
<comment type="similarity">
    <text evidence="1">Belongs to the SIMIBI class G3E GTPase family. HypB/HupM subfamily.</text>
</comment>
<keyword evidence="4" id="KW-0547">Nucleotide-binding</keyword>
<feature type="domain" description="CobW/HypB/UreG nucleotide-binding" evidence="8">
    <location>
        <begin position="32"/>
        <end position="192"/>
    </location>
</feature>
<dbReference type="InterPro" id="IPR003495">
    <property type="entry name" value="CobW/HypB/UreG_nucleotide-bd"/>
</dbReference>
<evidence type="ECO:0000256" key="5">
    <source>
        <dbReference type="ARBA" id="ARBA00022801"/>
    </source>
</evidence>
<dbReference type="PANTHER" id="PTHR30134">
    <property type="entry name" value="HYDROGENASE PROTEIN ASSEMBLY PROTEIN, NICKEL CHAPERONE"/>
    <property type="match status" value="1"/>
</dbReference>
<dbReference type="RefSeq" id="WP_074672074.1">
    <property type="nucleotide sequence ID" value="NZ_FNQG01000006.1"/>
</dbReference>
<organism evidence="9 10">
    <name type="scientific">Selenomonas ruminantium</name>
    <dbReference type="NCBI Taxonomy" id="971"/>
    <lineage>
        <taxon>Bacteria</taxon>
        <taxon>Bacillati</taxon>
        <taxon>Bacillota</taxon>
        <taxon>Negativicutes</taxon>
        <taxon>Selenomonadales</taxon>
        <taxon>Selenomonadaceae</taxon>
        <taxon>Selenomonas</taxon>
    </lineage>
</organism>
<dbReference type="GO" id="GO:0016151">
    <property type="term" value="F:nickel cation binding"/>
    <property type="evidence" value="ECO:0007669"/>
    <property type="project" value="InterPro"/>
</dbReference>
<evidence type="ECO:0000256" key="2">
    <source>
        <dbReference type="ARBA" id="ARBA00022596"/>
    </source>
</evidence>
<keyword evidence="2" id="KW-0533">Nickel</keyword>
<accession>A0A1H3XVX7</accession>
<evidence type="ECO:0000259" key="8">
    <source>
        <dbReference type="Pfam" id="PF02492"/>
    </source>
</evidence>
<dbReference type="PANTHER" id="PTHR30134:SF2">
    <property type="entry name" value="HYDROGENASE MATURATION FACTOR HYPB"/>
    <property type="match status" value="1"/>
</dbReference>
<dbReference type="GO" id="GO:0051604">
    <property type="term" value="P:protein maturation"/>
    <property type="evidence" value="ECO:0007669"/>
    <property type="project" value="InterPro"/>
</dbReference>
<dbReference type="OrthoDB" id="9802035at2"/>
<dbReference type="NCBIfam" id="TIGR00073">
    <property type="entry name" value="hypB"/>
    <property type="match status" value="1"/>
</dbReference>
<dbReference type="SUPFAM" id="SSF52540">
    <property type="entry name" value="P-loop containing nucleoside triphosphate hydrolases"/>
    <property type="match status" value="1"/>
</dbReference>
<keyword evidence="6" id="KW-0862">Zinc</keyword>
<dbReference type="CDD" id="cd05390">
    <property type="entry name" value="HypB"/>
    <property type="match status" value="1"/>
</dbReference>
<evidence type="ECO:0000256" key="6">
    <source>
        <dbReference type="ARBA" id="ARBA00022833"/>
    </source>
</evidence>
<sequence length="219" mass="24176">MEIKVIKNILGENDRLAAENQAMFADKKVFVLNFMGSPGAGKTSVLEKTMERLKDKIKMAVIEGDLFTSKDAERIDKYGVPVIQINTAGGCHLDANMVQKTVKEMNLDELDLLVVENVGNLVCPAEFPVGEDARAVVLSVTEGDDKPLKYPLMFKESEIALLNKVDLAPYCNFNMDSAKKDITSLHPGIEVLEVSCTKGQGIEEWCDWLLKKIAAKKGQ</sequence>
<dbReference type="GO" id="GO:0003924">
    <property type="term" value="F:GTPase activity"/>
    <property type="evidence" value="ECO:0007669"/>
    <property type="project" value="InterPro"/>
</dbReference>
<dbReference type="InterPro" id="IPR027417">
    <property type="entry name" value="P-loop_NTPase"/>
</dbReference>
<evidence type="ECO:0000256" key="7">
    <source>
        <dbReference type="ARBA" id="ARBA00023134"/>
    </source>
</evidence>
<protein>
    <submittedName>
        <fullName evidence="9">Hydrogenase nickel incorporation protein HypB</fullName>
    </submittedName>
</protein>
<dbReference type="Proteomes" id="UP000183469">
    <property type="component" value="Unassembled WGS sequence"/>
</dbReference>
<dbReference type="EMBL" id="FNQG01000006">
    <property type="protein sequence ID" value="SEA03617.1"/>
    <property type="molecule type" value="Genomic_DNA"/>
</dbReference>
<proteinExistence type="inferred from homology"/>
<evidence type="ECO:0000256" key="1">
    <source>
        <dbReference type="ARBA" id="ARBA00006211"/>
    </source>
</evidence>
<dbReference type="GO" id="GO:0005525">
    <property type="term" value="F:GTP binding"/>
    <property type="evidence" value="ECO:0007669"/>
    <property type="project" value="UniProtKB-KW"/>
</dbReference>